<protein>
    <submittedName>
        <fullName evidence="4">Hydrolase, NUDIX family (Modular protein)</fullName>
    </submittedName>
</protein>
<sequence>MHGPADHVRTDYVCLTLVDPRGWFLMQERDEHAPVWPETWCFPGGGIEPGETPREGAVRELAEETTIVVAPDSLHDLGEFEVESPRGRFVYHVFVAPTQLGSGDVDCREGRQIVFVDPATIDDLPLVRSTETALAAVRDWAGVHTPVPPDDARGFAGVILVDRRGWILLQERDEHARIDPEVWGLSGGHLEEGETPAEGALRELEEETGVRLDAEQLREVGMFAADHRDSYGTWDRMWVYAAAADLTDADIDCREGRQIVFVDPEVARALPLTKGAEAIVPAFLRSDVYASMAP</sequence>
<evidence type="ECO:0000259" key="3">
    <source>
        <dbReference type="PROSITE" id="PS51462"/>
    </source>
</evidence>
<reference evidence="4" key="1">
    <citation type="submission" date="2015-08" db="EMBL/GenBank/DDBJ databases">
        <authorList>
            <person name="Babu N.S."/>
            <person name="Beckwith C.J."/>
            <person name="Beseler K.G."/>
            <person name="Brison A."/>
            <person name="Carone J.V."/>
            <person name="Caskin T.P."/>
            <person name="Diamond M."/>
            <person name="Durham M.E."/>
            <person name="Foxe J.M."/>
            <person name="Go M."/>
            <person name="Henderson B.A."/>
            <person name="Jones I.B."/>
            <person name="McGettigan J.A."/>
            <person name="Micheletti S.J."/>
            <person name="Nasrallah M.E."/>
            <person name="Ortiz D."/>
            <person name="Piller C.R."/>
            <person name="Privatt S.R."/>
            <person name="Schneider S.L."/>
            <person name="Sharp S."/>
            <person name="Smith T.C."/>
            <person name="Stanton J.D."/>
            <person name="Ullery H.E."/>
            <person name="Wilson R.J."/>
            <person name="Serrano M.G."/>
            <person name="Buck G."/>
            <person name="Lee V."/>
            <person name="Wang Y."/>
            <person name="Carvalho R."/>
            <person name="Voegtly L."/>
            <person name="Shi R."/>
            <person name="Duckworth R."/>
            <person name="Johnson A."/>
            <person name="Loviza R."/>
            <person name="Walstead R."/>
            <person name="Shah Z."/>
            <person name="Kiflezghi M."/>
            <person name="Wade K."/>
            <person name="Ball S.L."/>
            <person name="Bradley K.W."/>
            <person name="Asai D.J."/>
            <person name="Bowman C.A."/>
            <person name="Russell D.A."/>
            <person name="Pope W.H."/>
            <person name="Jacobs-Sera D."/>
            <person name="Hendrix R.W."/>
            <person name="Hatfull G.F."/>
        </authorList>
    </citation>
    <scope>NUCLEOTIDE SEQUENCE</scope>
</reference>
<evidence type="ECO:0000256" key="1">
    <source>
        <dbReference type="ARBA" id="ARBA00001946"/>
    </source>
</evidence>
<dbReference type="Pfam" id="PF00293">
    <property type="entry name" value="NUDIX"/>
    <property type="match status" value="2"/>
</dbReference>
<dbReference type="SUPFAM" id="SSF55811">
    <property type="entry name" value="Nudix"/>
    <property type="match status" value="2"/>
</dbReference>
<dbReference type="InterPro" id="IPR020084">
    <property type="entry name" value="NUDIX_hydrolase_CS"/>
</dbReference>
<dbReference type="PROSITE" id="PS00893">
    <property type="entry name" value="NUDIX_BOX"/>
    <property type="match status" value="2"/>
</dbReference>
<dbReference type="InterPro" id="IPR000086">
    <property type="entry name" value="NUDIX_hydrolase_dom"/>
</dbReference>
<comment type="cofactor">
    <cofactor evidence="1">
        <name>Mg(2+)</name>
        <dbReference type="ChEBI" id="CHEBI:18420"/>
    </cofactor>
</comment>
<evidence type="ECO:0000313" key="4">
    <source>
        <dbReference type="EMBL" id="CUR59085.1"/>
    </source>
</evidence>
<accession>A0A2P2CAR8</accession>
<dbReference type="InterPro" id="IPR015797">
    <property type="entry name" value="NUDIX_hydrolase-like_dom_sf"/>
</dbReference>
<feature type="domain" description="Nudix hydrolase" evidence="3">
    <location>
        <begin position="150"/>
        <end position="285"/>
    </location>
</feature>
<dbReference type="Gene3D" id="3.90.79.10">
    <property type="entry name" value="Nucleoside Triphosphate Pyrophosphohydrolase"/>
    <property type="match status" value="2"/>
</dbReference>
<dbReference type="AlphaFoldDB" id="A0A2P2CAR8"/>
<feature type="domain" description="Nudix hydrolase" evidence="3">
    <location>
        <begin position="8"/>
        <end position="139"/>
    </location>
</feature>
<evidence type="ECO:0000256" key="2">
    <source>
        <dbReference type="ARBA" id="ARBA00022801"/>
    </source>
</evidence>
<dbReference type="InterPro" id="IPR020476">
    <property type="entry name" value="Nudix_hydrolase"/>
</dbReference>
<organism evidence="4">
    <name type="scientific">metagenome</name>
    <dbReference type="NCBI Taxonomy" id="256318"/>
    <lineage>
        <taxon>unclassified sequences</taxon>
        <taxon>metagenomes</taxon>
    </lineage>
</organism>
<keyword evidence="2 4" id="KW-0378">Hydrolase</keyword>
<dbReference type="PANTHER" id="PTHR43046:SF2">
    <property type="entry name" value="8-OXO-DGTP DIPHOSPHATASE-RELATED"/>
    <property type="match status" value="1"/>
</dbReference>
<dbReference type="EMBL" id="CZKB01000009">
    <property type="protein sequence ID" value="CUR59085.1"/>
    <property type="molecule type" value="Genomic_DNA"/>
</dbReference>
<dbReference type="PROSITE" id="PS51462">
    <property type="entry name" value="NUDIX"/>
    <property type="match status" value="2"/>
</dbReference>
<proteinExistence type="predicted"/>
<dbReference type="PRINTS" id="PR00502">
    <property type="entry name" value="NUDIXFAMILY"/>
</dbReference>
<dbReference type="GO" id="GO:0016787">
    <property type="term" value="F:hydrolase activity"/>
    <property type="evidence" value="ECO:0007669"/>
    <property type="project" value="UniProtKB-KW"/>
</dbReference>
<dbReference type="PANTHER" id="PTHR43046">
    <property type="entry name" value="GDP-MANNOSE MANNOSYL HYDROLASE"/>
    <property type="match status" value="1"/>
</dbReference>
<name>A0A2P2CAR8_9ZZZZ</name>
<gene>
    <name evidence="4" type="ORF">NOCA1170059</name>
</gene>